<proteinExistence type="predicted"/>
<evidence type="ECO:0000313" key="2">
    <source>
        <dbReference type="Proteomes" id="UP000299102"/>
    </source>
</evidence>
<dbReference type="EMBL" id="BGZK01001825">
    <property type="protein sequence ID" value="GBP86944.1"/>
    <property type="molecule type" value="Genomic_DNA"/>
</dbReference>
<accession>A0A4C1ZIK0</accession>
<reference evidence="1 2" key="1">
    <citation type="journal article" date="2019" name="Commun. Biol.">
        <title>The bagworm genome reveals a unique fibroin gene that provides high tensile strength.</title>
        <authorList>
            <person name="Kono N."/>
            <person name="Nakamura H."/>
            <person name="Ohtoshi R."/>
            <person name="Tomita M."/>
            <person name="Numata K."/>
            <person name="Arakawa K."/>
        </authorList>
    </citation>
    <scope>NUCLEOTIDE SEQUENCE [LARGE SCALE GENOMIC DNA]</scope>
</reference>
<sequence>MADGDGGAAERGAWKVLRVRDVQADAAGSIAGAHGAQCGLFDKLCNINKHKAGPPFRCGAGGRRRRRMPWAQTDAPVTDESHISYMYCIPVSPCRL</sequence>
<protein>
    <submittedName>
        <fullName evidence="1">Uncharacterized protein</fullName>
    </submittedName>
</protein>
<dbReference type="AlphaFoldDB" id="A0A4C1ZIK0"/>
<organism evidence="1 2">
    <name type="scientific">Eumeta variegata</name>
    <name type="common">Bagworm moth</name>
    <name type="synonym">Eumeta japonica</name>
    <dbReference type="NCBI Taxonomy" id="151549"/>
    <lineage>
        <taxon>Eukaryota</taxon>
        <taxon>Metazoa</taxon>
        <taxon>Ecdysozoa</taxon>
        <taxon>Arthropoda</taxon>
        <taxon>Hexapoda</taxon>
        <taxon>Insecta</taxon>
        <taxon>Pterygota</taxon>
        <taxon>Neoptera</taxon>
        <taxon>Endopterygota</taxon>
        <taxon>Lepidoptera</taxon>
        <taxon>Glossata</taxon>
        <taxon>Ditrysia</taxon>
        <taxon>Tineoidea</taxon>
        <taxon>Psychidae</taxon>
        <taxon>Oiketicinae</taxon>
        <taxon>Eumeta</taxon>
    </lineage>
</organism>
<name>A0A4C1ZIK0_EUMVA</name>
<keyword evidence="2" id="KW-1185">Reference proteome</keyword>
<dbReference type="Proteomes" id="UP000299102">
    <property type="component" value="Unassembled WGS sequence"/>
</dbReference>
<gene>
    <name evidence="1" type="ORF">EVAR_60926_1</name>
</gene>
<evidence type="ECO:0000313" key="1">
    <source>
        <dbReference type="EMBL" id="GBP86944.1"/>
    </source>
</evidence>
<comment type="caution">
    <text evidence="1">The sequence shown here is derived from an EMBL/GenBank/DDBJ whole genome shotgun (WGS) entry which is preliminary data.</text>
</comment>